<name>X1I5F0_9ZZZZ</name>
<comment type="caution">
    <text evidence="1">The sequence shown here is derived from an EMBL/GenBank/DDBJ whole genome shotgun (WGS) entry which is preliminary data.</text>
</comment>
<evidence type="ECO:0000313" key="1">
    <source>
        <dbReference type="EMBL" id="GAH64500.1"/>
    </source>
</evidence>
<reference evidence="1" key="1">
    <citation type="journal article" date="2014" name="Front. Microbiol.">
        <title>High frequency of phylogenetically diverse reductive dehalogenase-homologous genes in deep subseafloor sedimentary metagenomes.</title>
        <authorList>
            <person name="Kawai M."/>
            <person name="Futagami T."/>
            <person name="Toyoda A."/>
            <person name="Takaki Y."/>
            <person name="Nishi S."/>
            <person name="Hori S."/>
            <person name="Arai W."/>
            <person name="Tsubouchi T."/>
            <person name="Morono Y."/>
            <person name="Uchiyama I."/>
            <person name="Ito T."/>
            <person name="Fujiyama A."/>
            <person name="Inagaki F."/>
            <person name="Takami H."/>
        </authorList>
    </citation>
    <scope>NUCLEOTIDE SEQUENCE</scope>
    <source>
        <strain evidence="1">Expedition CK06-06</strain>
    </source>
</reference>
<dbReference type="Gene3D" id="1.25.40.10">
    <property type="entry name" value="Tetratricopeptide repeat domain"/>
    <property type="match status" value="1"/>
</dbReference>
<protein>
    <submittedName>
        <fullName evidence="1">Uncharacterized protein</fullName>
    </submittedName>
</protein>
<dbReference type="SUPFAM" id="SSF48452">
    <property type="entry name" value="TPR-like"/>
    <property type="match status" value="1"/>
</dbReference>
<dbReference type="PROSITE" id="PS50005">
    <property type="entry name" value="TPR"/>
    <property type="match status" value="1"/>
</dbReference>
<dbReference type="PROSITE" id="PS50293">
    <property type="entry name" value="TPR_REGION"/>
    <property type="match status" value="1"/>
</dbReference>
<dbReference type="EMBL" id="BARU01027907">
    <property type="protein sequence ID" value="GAH64500.1"/>
    <property type="molecule type" value="Genomic_DNA"/>
</dbReference>
<accession>X1I5F0</accession>
<dbReference type="SMART" id="SM00028">
    <property type="entry name" value="TPR"/>
    <property type="match status" value="1"/>
</dbReference>
<dbReference type="InterPro" id="IPR019734">
    <property type="entry name" value="TPR_rpt"/>
</dbReference>
<organism evidence="1">
    <name type="scientific">marine sediment metagenome</name>
    <dbReference type="NCBI Taxonomy" id="412755"/>
    <lineage>
        <taxon>unclassified sequences</taxon>
        <taxon>metagenomes</taxon>
        <taxon>ecological metagenomes</taxon>
    </lineage>
</organism>
<sequence>MSYEEAIKIDPQDSATWFNLGRLFKSLGDFKKAMQCFAEVLKIDPTNIEAEKLLGGLKEDKIQ</sequence>
<dbReference type="Pfam" id="PF00515">
    <property type="entry name" value="TPR_1"/>
    <property type="match status" value="1"/>
</dbReference>
<dbReference type="InterPro" id="IPR011990">
    <property type="entry name" value="TPR-like_helical_dom_sf"/>
</dbReference>
<dbReference type="AlphaFoldDB" id="X1I5F0"/>
<proteinExistence type="predicted"/>
<gene>
    <name evidence="1" type="ORF">S03H2_44615</name>
</gene>